<gene>
    <name evidence="4" type="ORF">AACH00_11295</name>
</gene>
<keyword evidence="4" id="KW-0456">Lyase</keyword>
<evidence type="ECO:0000256" key="2">
    <source>
        <dbReference type="SAM" id="SignalP"/>
    </source>
</evidence>
<dbReference type="EC" id="4.2.2.n1" evidence="4"/>
<sequence length="254" mass="27551">MLSSTLRGVCTAALCVLPLWCAPGHAQTAPAAGAQPRLFGYVDGAGMAHFASSALDSRYAPVLRANHDEVGRVPGKTMVRSSLLTWLEFAPEVKAVQPWLRDAERATGVDLELLQAIIAVESGFKRDLVSPRGAVGLMQIMPDTADRYATKAERTARPVDERLRDPRSNIMAGARMLADLDRRLGGVDVALAAWNAGEGKVRRAGGKVPAIAETQAHVHLVLELYWALLQQRQHRQAKDMNLVPSDPLQPVALR</sequence>
<evidence type="ECO:0000313" key="4">
    <source>
        <dbReference type="EMBL" id="MEK8046938.1"/>
    </source>
</evidence>
<dbReference type="Pfam" id="PF01464">
    <property type="entry name" value="SLT"/>
    <property type="match status" value="1"/>
</dbReference>
<feature type="chain" id="PRO_5047496493" evidence="2">
    <location>
        <begin position="27"/>
        <end position="254"/>
    </location>
</feature>
<comment type="caution">
    <text evidence="4">The sequence shown here is derived from an EMBL/GenBank/DDBJ whole genome shotgun (WGS) entry which is preliminary data.</text>
</comment>
<dbReference type="GO" id="GO:0016829">
    <property type="term" value="F:lyase activity"/>
    <property type="evidence" value="ECO:0007669"/>
    <property type="project" value="UniProtKB-KW"/>
</dbReference>
<protein>
    <submittedName>
        <fullName evidence="4">Lytic transglycosylase domain-containing protein</fullName>
        <ecNumber evidence="4">4.2.2.n1</ecNumber>
    </submittedName>
</protein>
<evidence type="ECO:0000259" key="3">
    <source>
        <dbReference type="Pfam" id="PF01464"/>
    </source>
</evidence>
<dbReference type="Proteomes" id="UP001379945">
    <property type="component" value="Unassembled WGS sequence"/>
</dbReference>
<dbReference type="SUPFAM" id="SSF53955">
    <property type="entry name" value="Lysozyme-like"/>
    <property type="match status" value="1"/>
</dbReference>
<feature type="domain" description="Transglycosylase SLT" evidence="3">
    <location>
        <begin position="102"/>
        <end position="209"/>
    </location>
</feature>
<accession>A0ABU9C594</accession>
<dbReference type="InterPro" id="IPR008258">
    <property type="entry name" value="Transglycosylase_SLT_dom_1"/>
</dbReference>
<dbReference type="PANTHER" id="PTHR37423">
    <property type="entry name" value="SOLUBLE LYTIC MUREIN TRANSGLYCOSYLASE-RELATED"/>
    <property type="match status" value="1"/>
</dbReference>
<dbReference type="PANTHER" id="PTHR37423:SF2">
    <property type="entry name" value="MEMBRANE-BOUND LYTIC MUREIN TRANSGLYCOSYLASE C"/>
    <property type="match status" value="1"/>
</dbReference>
<name>A0ABU9C594_9BURK</name>
<reference evidence="4 5" key="1">
    <citation type="submission" date="2024-04" db="EMBL/GenBank/DDBJ databases">
        <title>Novel species of the genus Ideonella isolated from streams.</title>
        <authorList>
            <person name="Lu H."/>
        </authorList>
    </citation>
    <scope>NUCLEOTIDE SEQUENCE [LARGE SCALE GENOMIC DNA]</scope>
    <source>
        <strain evidence="4 5">LYT19W</strain>
    </source>
</reference>
<comment type="similarity">
    <text evidence="1">Belongs to the transglycosylase Slt family.</text>
</comment>
<dbReference type="Gene3D" id="1.10.530.10">
    <property type="match status" value="1"/>
</dbReference>
<evidence type="ECO:0000256" key="1">
    <source>
        <dbReference type="ARBA" id="ARBA00007734"/>
    </source>
</evidence>
<evidence type="ECO:0000313" key="5">
    <source>
        <dbReference type="Proteomes" id="UP001379945"/>
    </source>
</evidence>
<organism evidence="4 5">
    <name type="scientific">Ideonella margarita</name>
    <dbReference type="NCBI Taxonomy" id="2984191"/>
    <lineage>
        <taxon>Bacteria</taxon>
        <taxon>Pseudomonadati</taxon>
        <taxon>Pseudomonadota</taxon>
        <taxon>Betaproteobacteria</taxon>
        <taxon>Burkholderiales</taxon>
        <taxon>Sphaerotilaceae</taxon>
        <taxon>Ideonella</taxon>
    </lineage>
</organism>
<dbReference type="InterPro" id="IPR023346">
    <property type="entry name" value="Lysozyme-like_dom_sf"/>
</dbReference>
<proteinExistence type="inferred from homology"/>
<dbReference type="CDD" id="cd00254">
    <property type="entry name" value="LT-like"/>
    <property type="match status" value="1"/>
</dbReference>
<keyword evidence="2" id="KW-0732">Signal</keyword>
<dbReference type="EMBL" id="JBBUTI010000007">
    <property type="protein sequence ID" value="MEK8046938.1"/>
    <property type="molecule type" value="Genomic_DNA"/>
</dbReference>
<dbReference type="RefSeq" id="WP_341399239.1">
    <property type="nucleotide sequence ID" value="NZ_JBBUTI010000007.1"/>
</dbReference>
<feature type="signal peptide" evidence="2">
    <location>
        <begin position="1"/>
        <end position="26"/>
    </location>
</feature>
<keyword evidence="5" id="KW-1185">Reference proteome</keyword>